<protein>
    <submittedName>
        <fullName evidence="2">Uncharacterized protein</fullName>
    </submittedName>
</protein>
<accession>A0A7R9F4Y6</accession>
<evidence type="ECO:0000313" key="2">
    <source>
        <dbReference type="EMBL" id="CAD7447092.1"/>
    </source>
</evidence>
<feature type="region of interest" description="Disordered" evidence="1">
    <location>
        <begin position="82"/>
        <end position="111"/>
    </location>
</feature>
<reference evidence="2" key="1">
    <citation type="submission" date="2020-11" db="EMBL/GenBank/DDBJ databases">
        <authorList>
            <person name="Tran Van P."/>
        </authorList>
    </citation>
    <scope>NUCLEOTIDE SEQUENCE</scope>
</reference>
<organism evidence="2">
    <name type="scientific">Timema bartmani</name>
    <dbReference type="NCBI Taxonomy" id="61472"/>
    <lineage>
        <taxon>Eukaryota</taxon>
        <taxon>Metazoa</taxon>
        <taxon>Ecdysozoa</taxon>
        <taxon>Arthropoda</taxon>
        <taxon>Hexapoda</taxon>
        <taxon>Insecta</taxon>
        <taxon>Pterygota</taxon>
        <taxon>Neoptera</taxon>
        <taxon>Polyneoptera</taxon>
        <taxon>Phasmatodea</taxon>
        <taxon>Timematodea</taxon>
        <taxon>Timematoidea</taxon>
        <taxon>Timematidae</taxon>
        <taxon>Timema</taxon>
    </lineage>
</organism>
<gene>
    <name evidence="2" type="ORF">TBIB3V08_LOCUS9409</name>
</gene>
<evidence type="ECO:0000256" key="1">
    <source>
        <dbReference type="SAM" id="MobiDB-lite"/>
    </source>
</evidence>
<feature type="region of interest" description="Disordered" evidence="1">
    <location>
        <begin position="31"/>
        <end position="56"/>
    </location>
</feature>
<dbReference type="AlphaFoldDB" id="A0A7R9F4Y6"/>
<dbReference type="EMBL" id="OD568549">
    <property type="protein sequence ID" value="CAD7447092.1"/>
    <property type="molecule type" value="Genomic_DNA"/>
</dbReference>
<name>A0A7R9F4Y6_9NEOP</name>
<sequence>MMLFILKVDEGKDANSMTQALVHRVAFTPQDRGRKGCQQYDTGPCSQGGVHPTGPWEERMPAVGHRPLFTGWRRCSVEEDASGMRQTPLQPHPTHGAIASSSTSVNTTSSAGRSAEVRYPFGVQNDFGQVILSGGGKLQYPMASLVLTDSSQLRADGFGKLPDQIICDKDQLFTPQPTVVSLRANDPQYAALPKWDIHA</sequence>
<feature type="compositionally biased region" description="Low complexity" evidence="1">
    <location>
        <begin position="100"/>
        <end position="110"/>
    </location>
</feature>
<proteinExistence type="predicted"/>